<name>A0A7S4A0X8_9STRA</name>
<feature type="compositionally biased region" description="Pro residues" evidence="1">
    <location>
        <begin position="165"/>
        <end position="177"/>
    </location>
</feature>
<accession>A0A7S4A0X8</accession>
<feature type="compositionally biased region" description="Acidic residues" evidence="1">
    <location>
        <begin position="231"/>
        <end position="250"/>
    </location>
</feature>
<feature type="region of interest" description="Disordered" evidence="1">
    <location>
        <begin position="216"/>
        <end position="250"/>
    </location>
</feature>
<feature type="compositionally biased region" description="Acidic residues" evidence="1">
    <location>
        <begin position="126"/>
        <end position="137"/>
    </location>
</feature>
<reference evidence="3" key="2">
    <citation type="submission" date="2021-11" db="EMBL/GenBank/DDBJ databases">
        <authorList>
            <consortium name="Genoscope - CEA"/>
            <person name="William W."/>
        </authorList>
    </citation>
    <scope>NUCLEOTIDE SEQUENCE</scope>
</reference>
<proteinExistence type="predicted"/>
<dbReference type="EMBL" id="CAKKNE010000003">
    <property type="protein sequence ID" value="CAH0371617.1"/>
    <property type="molecule type" value="Genomic_DNA"/>
</dbReference>
<evidence type="ECO:0000313" key="2">
    <source>
        <dbReference type="EMBL" id="CAE0700272.1"/>
    </source>
</evidence>
<reference evidence="2" key="1">
    <citation type="submission" date="2021-01" db="EMBL/GenBank/DDBJ databases">
        <authorList>
            <person name="Corre E."/>
            <person name="Pelletier E."/>
            <person name="Niang G."/>
            <person name="Scheremetjew M."/>
            <person name="Finn R."/>
            <person name="Kale V."/>
            <person name="Holt S."/>
            <person name="Cochrane G."/>
            <person name="Meng A."/>
            <person name="Brown T."/>
            <person name="Cohen L."/>
        </authorList>
    </citation>
    <scope>NUCLEOTIDE SEQUENCE</scope>
    <source>
        <strain evidence="2">CCMP1756</strain>
    </source>
</reference>
<dbReference type="Proteomes" id="UP000789595">
    <property type="component" value="Unassembled WGS sequence"/>
</dbReference>
<feature type="region of interest" description="Disordered" evidence="1">
    <location>
        <begin position="90"/>
        <end position="185"/>
    </location>
</feature>
<feature type="compositionally biased region" description="Basic and acidic residues" evidence="1">
    <location>
        <begin position="90"/>
        <end position="103"/>
    </location>
</feature>
<evidence type="ECO:0000313" key="4">
    <source>
        <dbReference type="Proteomes" id="UP000789595"/>
    </source>
</evidence>
<dbReference type="AlphaFoldDB" id="A0A7S4A0X8"/>
<sequence>MRAAPPTIEELERLDAQTKTALDSILTGTTQSRTSLEREFPALSKAAAPFKTFDEPDHEAGEKLSFLEAEKAIARDKAEMDATAERIYREAMREDEERTEHLKTGTSGGRLSLYEADPPPMQCDNFVEEESDVEETIDGQLPAPPPSTVVEAKPAVRRGFLNRTPEPPAPPPPPPKPVGETTPVEAFALEEGFDYDNCPLSAPPPSMAESVLAWERDQFGPGGKPPVDAASSDEEPEVVVEEDLVDEGAE</sequence>
<organism evidence="2">
    <name type="scientific">Pelagomonas calceolata</name>
    <dbReference type="NCBI Taxonomy" id="35677"/>
    <lineage>
        <taxon>Eukaryota</taxon>
        <taxon>Sar</taxon>
        <taxon>Stramenopiles</taxon>
        <taxon>Ochrophyta</taxon>
        <taxon>Pelagophyceae</taxon>
        <taxon>Pelagomonadales</taxon>
        <taxon>Pelagomonadaceae</taxon>
        <taxon>Pelagomonas</taxon>
    </lineage>
</organism>
<gene>
    <name evidence="2" type="ORF">PCAL00307_LOCUS15708</name>
    <name evidence="3" type="ORF">PECAL_3P15680</name>
</gene>
<dbReference type="EMBL" id="HBIW01018255">
    <property type="protein sequence ID" value="CAE0700272.1"/>
    <property type="molecule type" value="Transcribed_RNA"/>
</dbReference>
<protein>
    <submittedName>
        <fullName evidence="2">Uncharacterized protein</fullName>
    </submittedName>
</protein>
<evidence type="ECO:0000313" key="3">
    <source>
        <dbReference type="EMBL" id="CAH0371617.1"/>
    </source>
</evidence>
<keyword evidence="4" id="KW-1185">Reference proteome</keyword>
<evidence type="ECO:0000256" key="1">
    <source>
        <dbReference type="SAM" id="MobiDB-lite"/>
    </source>
</evidence>